<gene>
    <name evidence="1" type="ORF">DES41_1021012</name>
</gene>
<dbReference type="EMBL" id="QPJK01000002">
    <property type="protein sequence ID" value="RCW74688.1"/>
    <property type="molecule type" value="Genomic_DNA"/>
</dbReference>
<dbReference type="OrthoDB" id="9154310at2"/>
<comment type="caution">
    <text evidence="1">The sequence shown here is derived from an EMBL/GenBank/DDBJ whole genome shotgun (WGS) entry which is preliminary data.</text>
</comment>
<accession>A0A368Y5T4</accession>
<protein>
    <recommendedName>
        <fullName evidence="3">Lipoprotein</fullName>
    </recommendedName>
</protein>
<sequence>MIRIRPWSLALLAAMLLACSPALNWREVRIDGMPLRLLLPCKPDRAERAVAMGGRQLPLRMLGCDADGATFAVSHVQAPMAAGMDVAALLAGWKAAVLAHVQASAVVEQVWVPAGVGTSGPALHLRAEGRRADGAAIAMQAVWFATADAAGLHLVHGVVFTPQLRQDVAESFFSSFAPAP</sequence>
<dbReference type="AlphaFoldDB" id="A0A368Y5T4"/>
<evidence type="ECO:0008006" key="3">
    <source>
        <dbReference type="Google" id="ProtNLM"/>
    </source>
</evidence>
<dbReference type="Proteomes" id="UP000252884">
    <property type="component" value="Unassembled WGS sequence"/>
</dbReference>
<evidence type="ECO:0000313" key="1">
    <source>
        <dbReference type="EMBL" id="RCW74688.1"/>
    </source>
</evidence>
<proteinExistence type="predicted"/>
<keyword evidence="2" id="KW-1185">Reference proteome</keyword>
<dbReference type="PROSITE" id="PS51257">
    <property type="entry name" value="PROKAR_LIPOPROTEIN"/>
    <property type="match status" value="1"/>
</dbReference>
<reference evidence="1 2" key="1">
    <citation type="submission" date="2018-07" db="EMBL/GenBank/DDBJ databases">
        <title>Genomic Encyclopedia of Type Strains, Phase IV (KMG-IV): sequencing the most valuable type-strain genomes for metagenomic binning, comparative biology and taxonomic classification.</title>
        <authorList>
            <person name="Goeker M."/>
        </authorList>
    </citation>
    <scope>NUCLEOTIDE SEQUENCE [LARGE SCALE GENOMIC DNA]</scope>
    <source>
        <strain evidence="1 2">DSM 21634</strain>
    </source>
</reference>
<name>A0A368Y5T4_9BURK</name>
<dbReference type="RefSeq" id="WP_114467758.1">
    <property type="nucleotide sequence ID" value="NZ_QPJK01000002.1"/>
</dbReference>
<evidence type="ECO:0000313" key="2">
    <source>
        <dbReference type="Proteomes" id="UP000252884"/>
    </source>
</evidence>
<organism evidence="1 2">
    <name type="scientific">Pseudorhodoferax soli</name>
    <dbReference type="NCBI Taxonomy" id="545864"/>
    <lineage>
        <taxon>Bacteria</taxon>
        <taxon>Pseudomonadati</taxon>
        <taxon>Pseudomonadota</taxon>
        <taxon>Betaproteobacteria</taxon>
        <taxon>Burkholderiales</taxon>
        <taxon>Comamonadaceae</taxon>
    </lineage>
</organism>